<keyword evidence="3" id="KW-1185">Reference proteome</keyword>
<sequence>MPTQECGLLKVSTTMKQSFPVDSAHLTNRRSQKTHPTRPLRGHPRRQMKRRLIEGDGAWTLVQILGERIFWSSFLAS</sequence>
<accession>A0ABR3LXM6</accession>
<evidence type="ECO:0000313" key="3">
    <source>
        <dbReference type="Proteomes" id="UP001558613"/>
    </source>
</evidence>
<organism evidence="2 3">
    <name type="scientific">Cirrhinus molitorella</name>
    <name type="common">mud carp</name>
    <dbReference type="NCBI Taxonomy" id="172907"/>
    <lineage>
        <taxon>Eukaryota</taxon>
        <taxon>Metazoa</taxon>
        <taxon>Chordata</taxon>
        <taxon>Craniata</taxon>
        <taxon>Vertebrata</taxon>
        <taxon>Euteleostomi</taxon>
        <taxon>Actinopterygii</taxon>
        <taxon>Neopterygii</taxon>
        <taxon>Teleostei</taxon>
        <taxon>Ostariophysi</taxon>
        <taxon>Cypriniformes</taxon>
        <taxon>Cyprinidae</taxon>
        <taxon>Labeoninae</taxon>
        <taxon>Labeonini</taxon>
        <taxon>Cirrhinus</taxon>
    </lineage>
</organism>
<protein>
    <submittedName>
        <fullName evidence="2">Uncharacterized protein</fullName>
    </submittedName>
</protein>
<reference evidence="2 3" key="1">
    <citation type="submission" date="2023-09" db="EMBL/GenBank/DDBJ databases">
        <authorList>
            <person name="Wang M."/>
        </authorList>
    </citation>
    <scope>NUCLEOTIDE SEQUENCE [LARGE SCALE GENOMIC DNA]</scope>
    <source>
        <strain evidence="2">GT-2023</strain>
        <tissue evidence="2">Liver</tissue>
    </source>
</reference>
<comment type="caution">
    <text evidence="2">The sequence shown here is derived from an EMBL/GenBank/DDBJ whole genome shotgun (WGS) entry which is preliminary data.</text>
</comment>
<proteinExistence type="predicted"/>
<feature type="compositionally biased region" description="Basic residues" evidence="1">
    <location>
        <begin position="27"/>
        <end position="47"/>
    </location>
</feature>
<dbReference type="EMBL" id="JAYMGO010000018">
    <property type="protein sequence ID" value="KAL1257050.1"/>
    <property type="molecule type" value="Genomic_DNA"/>
</dbReference>
<feature type="region of interest" description="Disordered" evidence="1">
    <location>
        <begin position="21"/>
        <end position="47"/>
    </location>
</feature>
<name>A0ABR3LXM6_9TELE</name>
<evidence type="ECO:0000313" key="2">
    <source>
        <dbReference type="EMBL" id="KAL1257050.1"/>
    </source>
</evidence>
<gene>
    <name evidence="2" type="ORF">QQF64_012595</name>
</gene>
<evidence type="ECO:0000256" key="1">
    <source>
        <dbReference type="SAM" id="MobiDB-lite"/>
    </source>
</evidence>
<dbReference type="Proteomes" id="UP001558613">
    <property type="component" value="Unassembled WGS sequence"/>
</dbReference>